<evidence type="ECO:0000313" key="10">
    <source>
        <dbReference type="Proteomes" id="UP000515135"/>
    </source>
</evidence>
<reference evidence="11 12" key="1">
    <citation type="submission" date="2025-04" db="UniProtKB">
        <authorList>
            <consortium name="RefSeq"/>
        </authorList>
    </citation>
    <scope>IDENTIFICATION</scope>
    <source>
        <tissue evidence="11 12">Gonad</tissue>
    </source>
</reference>
<dbReference type="RefSeq" id="XP_019623331.1">
    <property type="nucleotide sequence ID" value="XM_019767772.1"/>
</dbReference>
<dbReference type="InterPro" id="IPR037396">
    <property type="entry name" value="FMN_HAD"/>
</dbReference>
<comment type="catalytic activity">
    <reaction evidence="5">
        <text>a (2S)-2-hydroxycarboxylate + O2 = a 2-oxocarboxylate + H2O2</text>
        <dbReference type="Rhea" id="RHEA:16789"/>
        <dbReference type="ChEBI" id="CHEBI:15379"/>
        <dbReference type="ChEBI" id="CHEBI:16240"/>
        <dbReference type="ChEBI" id="CHEBI:35179"/>
        <dbReference type="ChEBI" id="CHEBI:58123"/>
        <dbReference type="EC" id="1.1.3.15"/>
    </reaction>
    <physiologicalReaction direction="left-to-right" evidence="5">
        <dbReference type="Rhea" id="RHEA:16790"/>
    </physiologicalReaction>
</comment>
<evidence type="ECO:0000259" key="9">
    <source>
        <dbReference type="PROSITE" id="PS51349"/>
    </source>
</evidence>
<dbReference type="GO" id="GO:0010181">
    <property type="term" value="F:FMN binding"/>
    <property type="evidence" value="ECO:0007669"/>
    <property type="project" value="InterPro"/>
</dbReference>
<keyword evidence="8" id="KW-0288">FMN</keyword>
<sequence>MSGRMVCVDDFEEYSKKHLSKATWEFFSGGAEECQTLSENRIAFKRLRLRPRFLLDVSRRDLSTTLLGERVEFPIGVSPAGLQDLAWPQGDICVAKVAAEMGTCMAVSTFASSSAEDIMAASPAGLKWFQMYFMPNKSFTQRLIHKVEKAGYKALVVTIDLPIVGKRYSDIKNKFQLPSHVTVPNLLALKDGSEQDSAKDGRNYGMGGSPQDPAFSWKDIDWLSSITNLPIILKGVMTAEDAGIALDHPGVKGILVSNHGGRQLDGVPATVEALPEIVQAVGNKLEVYLDGGVRTGTDALKALALGARAVFVGRPVIWGLTFNGEEGVRQVMKILRDELDLAMALSGCCTLADISPTLVVREEVYSKL</sequence>
<dbReference type="OrthoDB" id="25826at2759"/>
<organism evidence="10 11">
    <name type="scientific">Branchiostoma belcheri</name>
    <name type="common">Amphioxus</name>
    <dbReference type="NCBI Taxonomy" id="7741"/>
    <lineage>
        <taxon>Eukaryota</taxon>
        <taxon>Metazoa</taxon>
        <taxon>Chordata</taxon>
        <taxon>Cephalochordata</taxon>
        <taxon>Leptocardii</taxon>
        <taxon>Amphioxiformes</taxon>
        <taxon>Branchiostomatidae</taxon>
        <taxon>Branchiostoma</taxon>
    </lineage>
</organism>
<dbReference type="KEGG" id="bbel:109469272"/>
<proteinExistence type="inferred from homology"/>
<comment type="similarity">
    <text evidence="4">Belongs to the FMN-dependent alpha-hydroxy acid dehydrogenase family.</text>
</comment>
<gene>
    <name evidence="11 12" type="primary">LOC109469272</name>
</gene>
<dbReference type="PANTHER" id="PTHR10578:SF146">
    <property type="entry name" value="OXIDASE, PUTATIVE-RELATED"/>
    <property type="match status" value="1"/>
</dbReference>
<dbReference type="InterPro" id="IPR000262">
    <property type="entry name" value="FMN-dep_DH"/>
</dbReference>
<dbReference type="GeneID" id="109469272"/>
<evidence type="ECO:0000256" key="2">
    <source>
        <dbReference type="ARBA" id="ARBA00013087"/>
    </source>
</evidence>
<feature type="binding site" evidence="8">
    <location>
        <begin position="79"/>
        <end position="81"/>
    </location>
    <ligand>
        <name>FMN</name>
        <dbReference type="ChEBI" id="CHEBI:58210"/>
    </ligand>
</feature>
<keyword evidence="8" id="KW-0285">Flavoprotein</keyword>
<evidence type="ECO:0000256" key="7">
    <source>
        <dbReference type="PIRSR" id="PIRSR000138-1"/>
    </source>
</evidence>
<dbReference type="FunFam" id="3.20.20.70:FF:000056">
    <property type="entry name" value="hydroxyacid oxidase 2"/>
    <property type="match status" value="1"/>
</dbReference>
<comment type="catalytic activity">
    <reaction evidence="6">
        <text>2-hydroxyoctanoate + O2 = 2-oxooctanoate + H2O2</text>
        <dbReference type="Rhea" id="RHEA:67940"/>
        <dbReference type="ChEBI" id="CHEBI:15379"/>
        <dbReference type="ChEBI" id="CHEBI:16240"/>
        <dbReference type="ChEBI" id="CHEBI:133514"/>
        <dbReference type="ChEBI" id="CHEBI:176689"/>
    </reaction>
    <physiologicalReaction direction="left-to-right" evidence="6">
        <dbReference type="Rhea" id="RHEA:67941"/>
    </physiologicalReaction>
</comment>
<evidence type="ECO:0000256" key="5">
    <source>
        <dbReference type="ARBA" id="ARBA00029325"/>
    </source>
</evidence>
<feature type="binding site" evidence="8">
    <location>
        <position position="262"/>
    </location>
    <ligand>
        <name>glyoxylate</name>
        <dbReference type="ChEBI" id="CHEBI:36655"/>
    </ligand>
</feature>
<feature type="binding site" evidence="8">
    <location>
        <position position="130"/>
    </location>
    <ligand>
        <name>FMN</name>
        <dbReference type="ChEBI" id="CHEBI:58210"/>
    </ligand>
</feature>
<dbReference type="SUPFAM" id="SSF51395">
    <property type="entry name" value="FMN-linked oxidoreductases"/>
    <property type="match status" value="1"/>
</dbReference>
<keyword evidence="10" id="KW-1185">Reference proteome</keyword>
<evidence type="ECO:0000256" key="6">
    <source>
        <dbReference type="ARBA" id="ARBA00029327"/>
    </source>
</evidence>
<evidence type="ECO:0000256" key="1">
    <source>
        <dbReference type="ARBA" id="ARBA00001917"/>
    </source>
</evidence>
<feature type="binding site" evidence="8">
    <location>
        <position position="167"/>
    </location>
    <ligand>
        <name>glyoxylate</name>
        <dbReference type="ChEBI" id="CHEBI:36655"/>
    </ligand>
</feature>
<dbReference type="RefSeq" id="XP_019623330.1">
    <property type="nucleotide sequence ID" value="XM_019767771.1"/>
</dbReference>
<dbReference type="Pfam" id="PF01070">
    <property type="entry name" value="FMN_dh"/>
    <property type="match status" value="1"/>
</dbReference>
<keyword evidence="3" id="KW-0560">Oxidoreductase</keyword>
<feature type="binding site" evidence="8">
    <location>
        <position position="259"/>
    </location>
    <ligand>
        <name>glyoxylate</name>
        <dbReference type="ChEBI" id="CHEBI:36655"/>
    </ligand>
</feature>
<dbReference type="EC" id="1.1.3.15" evidence="2"/>
<evidence type="ECO:0000313" key="11">
    <source>
        <dbReference type="RefSeq" id="XP_019623330.1"/>
    </source>
</evidence>
<feature type="domain" description="FMN hydroxy acid dehydrogenase" evidence="9">
    <location>
        <begin position="1"/>
        <end position="364"/>
    </location>
</feature>
<evidence type="ECO:0000256" key="3">
    <source>
        <dbReference type="ARBA" id="ARBA00023002"/>
    </source>
</evidence>
<accession>A0A6P4Y2Z9</accession>
<dbReference type="Gene3D" id="3.20.20.70">
    <property type="entry name" value="Aldolase class I"/>
    <property type="match status" value="1"/>
</dbReference>
<dbReference type="PIRSF" id="PIRSF000138">
    <property type="entry name" value="Al-hdrx_acd_dh"/>
    <property type="match status" value="1"/>
</dbReference>
<dbReference type="PROSITE" id="PS51349">
    <property type="entry name" value="FMN_HYDROXY_ACID_DH_2"/>
    <property type="match status" value="1"/>
</dbReference>
<feature type="binding site" evidence="8">
    <location>
        <position position="257"/>
    </location>
    <ligand>
        <name>FMN</name>
        <dbReference type="ChEBI" id="CHEBI:58210"/>
    </ligand>
</feature>
<feature type="binding site" evidence="8">
    <location>
        <position position="108"/>
    </location>
    <ligand>
        <name>FMN</name>
        <dbReference type="ChEBI" id="CHEBI:58210"/>
    </ligand>
</feature>
<comment type="cofactor">
    <cofactor evidence="1">
        <name>FMN</name>
        <dbReference type="ChEBI" id="CHEBI:58210"/>
    </cofactor>
</comment>
<name>A0A6P4Y2Z9_BRABE</name>
<dbReference type="CDD" id="cd02809">
    <property type="entry name" value="alpha_hydroxyacid_oxid_FMN"/>
    <property type="match status" value="1"/>
</dbReference>
<dbReference type="InterPro" id="IPR013785">
    <property type="entry name" value="Aldolase_TIM"/>
</dbReference>
<dbReference type="GO" id="GO:0005777">
    <property type="term" value="C:peroxisome"/>
    <property type="evidence" value="ECO:0007669"/>
    <property type="project" value="UniProtKB-ARBA"/>
</dbReference>
<feature type="binding site" evidence="8">
    <location>
        <position position="132"/>
    </location>
    <ligand>
        <name>glyoxylate</name>
        <dbReference type="ChEBI" id="CHEBI:36655"/>
    </ligand>
</feature>
<protein>
    <recommendedName>
        <fullName evidence="2">(S)-2-hydroxy-acid oxidase</fullName>
        <ecNumber evidence="2">1.1.3.15</ecNumber>
    </recommendedName>
</protein>
<feature type="active site" description="Proton acceptor" evidence="7">
    <location>
        <position position="259"/>
    </location>
</feature>
<dbReference type="InterPro" id="IPR012133">
    <property type="entry name" value="Alpha-hydoxy_acid_DH_FMN"/>
</dbReference>
<evidence type="ECO:0000313" key="12">
    <source>
        <dbReference type="RefSeq" id="XP_019623331.1"/>
    </source>
</evidence>
<evidence type="ECO:0000256" key="4">
    <source>
        <dbReference type="ARBA" id="ARBA00024042"/>
    </source>
</evidence>
<feature type="binding site" evidence="8">
    <location>
        <position position="158"/>
    </location>
    <ligand>
        <name>FMN</name>
        <dbReference type="ChEBI" id="CHEBI:58210"/>
    </ligand>
</feature>
<feature type="binding site" evidence="8">
    <location>
        <position position="234"/>
    </location>
    <ligand>
        <name>FMN</name>
        <dbReference type="ChEBI" id="CHEBI:58210"/>
    </ligand>
</feature>
<dbReference type="PROSITE" id="PS00557">
    <property type="entry name" value="FMN_HYDROXY_ACID_DH_1"/>
    <property type="match status" value="1"/>
</dbReference>
<dbReference type="InterPro" id="IPR008259">
    <property type="entry name" value="FMN_hydac_DH_AS"/>
</dbReference>
<dbReference type="AlphaFoldDB" id="A0A6P4Y2Z9"/>
<dbReference type="Proteomes" id="UP000515135">
    <property type="component" value="Unplaced"/>
</dbReference>
<dbReference type="GO" id="GO:0003973">
    <property type="term" value="F:(S)-2-hydroxy-acid oxidase activity"/>
    <property type="evidence" value="ECO:0007669"/>
    <property type="project" value="UniProtKB-EC"/>
</dbReference>
<feature type="binding site" evidence="8">
    <location>
        <begin position="290"/>
        <end position="294"/>
    </location>
    <ligand>
        <name>FMN</name>
        <dbReference type="ChEBI" id="CHEBI:58210"/>
    </ligand>
</feature>
<dbReference type="PANTHER" id="PTHR10578">
    <property type="entry name" value="S -2-HYDROXY-ACID OXIDASE-RELATED"/>
    <property type="match status" value="1"/>
</dbReference>
<feature type="binding site" evidence="8">
    <location>
        <begin position="313"/>
        <end position="314"/>
    </location>
    <ligand>
        <name>FMN</name>
        <dbReference type="ChEBI" id="CHEBI:58210"/>
    </ligand>
</feature>
<evidence type="ECO:0000256" key="8">
    <source>
        <dbReference type="PIRSR" id="PIRSR000138-2"/>
    </source>
</evidence>